<dbReference type="AlphaFoldDB" id="A0A7G6SMS4"/>
<evidence type="ECO:0000313" key="2">
    <source>
        <dbReference type="Proteomes" id="UP000515465"/>
    </source>
</evidence>
<dbReference type="InterPro" id="IPR011990">
    <property type="entry name" value="TPR-like_helical_dom_sf"/>
</dbReference>
<accession>A0A7G6SMS4</accession>
<dbReference type="SUPFAM" id="SSF48452">
    <property type="entry name" value="TPR-like"/>
    <property type="match status" value="1"/>
</dbReference>
<proteinExistence type="predicted"/>
<dbReference type="Gene3D" id="1.25.40.10">
    <property type="entry name" value="Tetratricopeptide repeat domain"/>
    <property type="match status" value="1"/>
</dbReference>
<gene>
    <name evidence="1" type="ORF">HB778_03405</name>
</gene>
<evidence type="ECO:0000313" key="1">
    <source>
        <dbReference type="EMBL" id="QND55806.1"/>
    </source>
</evidence>
<reference evidence="2" key="1">
    <citation type="journal article" date="2020" name="Mol. Plant Microbe">
        <title>Rhizobial microsymbionts of the narrowly endemic Oxytropis species growing in Kamchatka are characterized by significant genetic diversity and possess a set of genes that are associated with T3SS and T6SS secretion systems and can affect the development of symbiosis.</title>
        <authorList>
            <person name="Safronova V."/>
            <person name="Guro P."/>
            <person name="Sazanova A."/>
            <person name="Kuznetsova I."/>
            <person name="Belimov A."/>
            <person name="Yakubov V."/>
            <person name="Chirak E."/>
            <person name="Afonin A."/>
            <person name="Gogolev Y."/>
            <person name="Andronov E."/>
            <person name="Tikhonovich I."/>
        </authorList>
    </citation>
    <scope>NUCLEOTIDE SEQUENCE [LARGE SCALE GENOMIC DNA]</scope>
    <source>
        <strain evidence="2">583</strain>
    </source>
</reference>
<sequence length="783" mass="84885">MPLDEAREWRCLAAEYWLSKHVIDERTLPLCFWNAFWGEHSGVLMLLCNVMQAMSKETLRGAAALLSPMTALVTDRPLFPSNPAVAAQLRLLQFQVADALEQGPLAGRIARRVIEEVNTVDHSDLHALFVHIATSKFLVAEFAEITPSDRISYALALRAAEPKVREIAGDAIPDPETLLPVQFKPGMDVADLLFSNITRHITNSSDELAVFKALDDIPPDDRNGFIDAMSAIFEGHAVFVHSGWSRDQLEDRDMGVALKVYDQIEVVAKGWSRPDISIEIACARSIILDEGVGNFDRAIAVIDKAISAYGSVPSLVRQKSKVLGHAGRDSEAIDLLLQIEDEVGKESPFDRSLALRDGALSAAKSGNYDDAERLLDKAITSLTGVPDRKPLAVGLIVEKSLVLWRAGRRTDAVLVAADALDAVEAFLPDSSRQAERAHQFVRAIVGLFFSEFDNERDDEPPPFSFGQASSLESDTAKLRGIPLKSLADNWRILAVVESGIEANLGVDARSMEKQADSLWGLTEALLYEKRYEQALRSQNIVEALRAGAAAVWVTTLFRDASKDQDPLSRVPLSGLSLPDPKAMVGDQSLRKKIERLPIDAVLYHTIVADKPLDHSFLDGLRHGLEMIFGDDPDLASIFKTLSGDLEVGPASPMPLLYAAAAAIPDGSVIGDPSLRFYRDAMVTICINSSLGRGALASAAATKIAAGWRFVLDHQRFMMSSPASHVPAIDLAIAKMKKPAPKLGDAANLLLAVAPAVGGDARKGVLDLLSQISLSASSPRLGKS</sequence>
<dbReference type="EMBL" id="CP050296">
    <property type="protein sequence ID" value="QND55806.1"/>
    <property type="molecule type" value="Genomic_DNA"/>
</dbReference>
<protein>
    <recommendedName>
        <fullName evidence="3">Tetratricopeptide repeat protein</fullName>
    </recommendedName>
</protein>
<organism evidence="1 2">
    <name type="scientific">Mesorhizobium huakuii</name>
    <dbReference type="NCBI Taxonomy" id="28104"/>
    <lineage>
        <taxon>Bacteria</taxon>
        <taxon>Pseudomonadati</taxon>
        <taxon>Pseudomonadota</taxon>
        <taxon>Alphaproteobacteria</taxon>
        <taxon>Hyphomicrobiales</taxon>
        <taxon>Phyllobacteriaceae</taxon>
        <taxon>Mesorhizobium</taxon>
    </lineage>
</organism>
<evidence type="ECO:0008006" key="3">
    <source>
        <dbReference type="Google" id="ProtNLM"/>
    </source>
</evidence>
<name>A0A7G6SMS4_9HYPH</name>
<dbReference type="Proteomes" id="UP000515465">
    <property type="component" value="Chromosome"/>
</dbReference>
<dbReference type="RefSeq" id="WP_183461477.1">
    <property type="nucleotide sequence ID" value="NZ_CP050296.1"/>
</dbReference>